<feature type="region of interest" description="Disordered" evidence="5">
    <location>
        <begin position="1"/>
        <end position="22"/>
    </location>
</feature>
<comment type="subcellular location">
    <subcellularLocation>
        <location evidence="1">Membrane</location>
        <topology evidence="1">Multi-pass membrane protein</topology>
    </subcellularLocation>
</comment>
<evidence type="ECO:0000256" key="2">
    <source>
        <dbReference type="ARBA" id="ARBA00022692"/>
    </source>
</evidence>
<organism evidence="6 7">
    <name type="scientific">Phytophthora megakarya</name>
    <dbReference type="NCBI Taxonomy" id="4795"/>
    <lineage>
        <taxon>Eukaryota</taxon>
        <taxon>Sar</taxon>
        <taxon>Stramenopiles</taxon>
        <taxon>Oomycota</taxon>
        <taxon>Peronosporomycetes</taxon>
        <taxon>Peronosporales</taxon>
        <taxon>Peronosporaceae</taxon>
        <taxon>Phytophthora</taxon>
    </lineage>
</organism>
<dbReference type="InterPro" id="IPR023395">
    <property type="entry name" value="MCP_dom_sf"/>
</dbReference>
<dbReference type="SUPFAM" id="SSF103506">
    <property type="entry name" value="Mitochondrial carrier"/>
    <property type="match status" value="1"/>
</dbReference>
<dbReference type="InterPro" id="IPR018108">
    <property type="entry name" value="MCP_transmembrane"/>
</dbReference>
<dbReference type="OrthoDB" id="250329at2759"/>
<dbReference type="EMBL" id="NBNE01005646">
    <property type="protein sequence ID" value="OWZ03227.1"/>
    <property type="molecule type" value="Genomic_DNA"/>
</dbReference>
<evidence type="ECO:0000256" key="5">
    <source>
        <dbReference type="SAM" id="MobiDB-lite"/>
    </source>
</evidence>
<gene>
    <name evidence="6" type="ORF">PHMEG_00025078</name>
</gene>
<dbReference type="GO" id="GO:0016020">
    <property type="term" value="C:membrane"/>
    <property type="evidence" value="ECO:0007669"/>
    <property type="project" value="UniProtKB-SubCell"/>
</dbReference>
<evidence type="ECO:0000313" key="7">
    <source>
        <dbReference type="Proteomes" id="UP000198211"/>
    </source>
</evidence>
<dbReference type="Proteomes" id="UP000198211">
    <property type="component" value="Unassembled WGS sequence"/>
</dbReference>
<sequence>MRLIEKQQYGVRDGSTQVSGPARPTCSQGISVYEKSCKVFKAHSTIGDKGANFAGGAVAPQQVVVTLDIVSQRMLLIGQGQDVRKTREHPEVSSQVYRTEGLVASYTGFVPSIATYTPSSSLVGRGLLYVTEVVLTVAVVVVKWGFSGASAGIMTGSLTNTVGVV</sequence>
<evidence type="ECO:0000256" key="4">
    <source>
        <dbReference type="PROSITE-ProRule" id="PRU00282"/>
    </source>
</evidence>
<accession>A0A225VEJ6</accession>
<evidence type="ECO:0000256" key="1">
    <source>
        <dbReference type="ARBA" id="ARBA00004141"/>
    </source>
</evidence>
<reference evidence="7" key="1">
    <citation type="submission" date="2017-03" db="EMBL/GenBank/DDBJ databases">
        <title>Phytopthora megakarya and P. palmivora, two closely related causual agents of cacao black pod achieved similar genome size and gene model numbers by different mechanisms.</title>
        <authorList>
            <person name="Ali S."/>
            <person name="Shao J."/>
            <person name="Larry D.J."/>
            <person name="Kronmiller B."/>
            <person name="Shen D."/>
            <person name="Strem M.D."/>
            <person name="Melnick R.L."/>
            <person name="Guiltinan M.J."/>
            <person name="Tyler B.M."/>
            <person name="Meinhardt L.W."/>
            <person name="Bailey B.A."/>
        </authorList>
    </citation>
    <scope>NUCLEOTIDE SEQUENCE [LARGE SCALE GENOMIC DNA]</scope>
    <source>
        <strain evidence="7">zdho120</strain>
    </source>
</reference>
<comment type="caution">
    <text evidence="6">The sequence shown here is derived from an EMBL/GenBank/DDBJ whole genome shotgun (WGS) entry which is preliminary data.</text>
</comment>
<keyword evidence="7" id="KW-1185">Reference proteome</keyword>
<proteinExistence type="predicted"/>
<name>A0A225VEJ6_9STRA</name>
<dbReference type="STRING" id="4795.A0A225VEJ6"/>
<feature type="repeat" description="Solcar" evidence="4">
    <location>
        <begin position="47"/>
        <end position="133"/>
    </location>
</feature>
<dbReference type="PROSITE" id="PS50920">
    <property type="entry name" value="SOLCAR"/>
    <property type="match status" value="1"/>
</dbReference>
<keyword evidence="2 4" id="KW-0812">Transmembrane</keyword>
<evidence type="ECO:0000256" key="3">
    <source>
        <dbReference type="ARBA" id="ARBA00023136"/>
    </source>
</evidence>
<evidence type="ECO:0000313" key="6">
    <source>
        <dbReference type="EMBL" id="OWZ03227.1"/>
    </source>
</evidence>
<protein>
    <submittedName>
        <fullName evidence="6">Mitochondrial Carrier (MC) protein</fullName>
    </submittedName>
</protein>
<keyword evidence="3 4" id="KW-0472">Membrane</keyword>
<dbReference type="AlphaFoldDB" id="A0A225VEJ6"/>